<proteinExistence type="predicted"/>
<dbReference type="Pfam" id="PF15753">
    <property type="entry name" value="BLOC1S3"/>
    <property type="match status" value="1"/>
</dbReference>
<accession>A0A915Q408</accession>
<protein>
    <submittedName>
        <fullName evidence="2">Biogenesis of lysosome-related organelles complex 1 subunit 3</fullName>
    </submittedName>
</protein>
<dbReference type="InterPro" id="IPR017245">
    <property type="entry name" value="BLOC-1_complex_su-3"/>
</dbReference>
<dbReference type="WBParaSite" id="sdigi.contig55.g3108.t1">
    <property type="protein sequence ID" value="sdigi.contig55.g3108.t1"/>
    <property type="gene ID" value="sdigi.contig55.g3108"/>
</dbReference>
<organism evidence="1 2">
    <name type="scientific">Setaria digitata</name>
    <dbReference type="NCBI Taxonomy" id="48799"/>
    <lineage>
        <taxon>Eukaryota</taxon>
        <taxon>Metazoa</taxon>
        <taxon>Ecdysozoa</taxon>
        <taxon>Nematoda</taxon>
        <taxon>Chromadorea</taxon>
        <taxon>Rhabditida</taxon>
        <taxon>Spirurina</taxon>
        <taxon>Spiruromorpha</taxon>
        <taxon>Filarioidea</taxon>
        <taxon>Setariidae</taxon>
        <taxon>Setaria</taxon>
    </lineage>
</organism>
<dbReference type="AlphaFoldDB" id="A0A915Q408"/>
<name>A0A915Q408_9BILA</name>
<sequence>MVRLGPNLHIVLEKIGNGVLMVKLRRRRMSSANIVTVIPGEASETDDDDDNSDCNGSNKNSIICQNDQQMRNWDLNEAQQRSWSSHVDEKLEERWRSLGYDTVKLAERQVLTQRKQFENLKQNICNTQHAIQVLLQSLSSLHLVKNKDLVLSRF</sequence>
<evidence type="ECO:0000313" key="2">
    <source>
        <dbReference type="WBParaSite" id="sdigi.contig55.g3108.t1"/>
    </source>
</evidence>
<keyword evidence="1" id="KW-1185">Reference proteome</keyword>
<dbReference type="Proteomes" id="UP000887581">
    <property type="component" value="Unplaced"/>
</dbReference>
<evidence type="ECO:0000313" key="1">
    <source>
        <dbReference type="Proteomes" id="UP000887581"/>
    </source>
</evidence>
<reference evidence="2" key="1">
    <citation type="submission" date="2022-11" db="UniProtKB">
        <authorList>
            <consortium name="WormBaseParasite"/>
        </authorList>
    </citation>
    <scope>IDENTIFICATION</scope>
</reference>